<evidence type="ECO:0000313" key="4">
    <source>
        <dbReference type="Proteomes" id="UP001207930"/>
    </source>
</evidence>
<feature type="chain" id="PRO_5045996409" description="DNA repair protein" evidence="2">
    <location>
        <begin position="27"/>
        <end position="221"/>
    </location>
</feature>
<feature type="signal peptide" evidence="2">
    <location>
        <begin position="1"/>
        <end position="26"/>
    </location>
</feature>
<evidence type="ECO:0000313" key="3">
    <source>
        <dbReference type="EMBL" id="MCW1884950.1"/>
    </source>
</evidence>
<keyword evidence="4" id="KW-1185">Reference proteome</keyword>
<protein>
    <recommendedName>
        <fullName evidence="5">DNA repair protein</fullName>
    </recommendedName>
</protein>
<reference evidence="3 4" key="1">
    <citation type="submission" date="2022-10" db="EMBL/GenBank/DDBJ databases">
        <title>Luteolibacter flavescens strain MCCC 1K03193, whole genome shotgun sequencing project.</title>
        <authorList>
            <person name="Zhao G."/>
            <person name="Shen L."/>
        </authorList>
    </citation>
    <scope>NUCLEOTIDE SEQUENCE [LARGE SCALE GENOMIC DNA]</scope>
    <source>
        <strain evidence="3 4">MCCC 1K03193</strain>
    </source>
</reference>
<dbReference type="Proteomes" id="UP001207930">
    <property type="component" value="Unassembled WGS sequence"/>
</dbReference>
<feature type="coiled-coil region" evidence="1">
    <location>
        <begin position="42"/>
        <end position="157"/>
    </location>
</feature>
<keyword evidence="1" id="KW-0175">Coiled coil</keyword>
<evidence type="ECO:0000256" key="2">
    <source>
        <dbReference type="SAM" id="SignalP"/>
    </source>
</evidence>
<proteinExistence type="predicted"/>
<gene>
    <name evidence="3" type="ORF">OKA04_09440</name>
</gene>
<dbReference type="RefSeq" id="WP_264500907.1">
    <property type="nucleotide sequence ID" value="NZ_JAPDDS010000004.1"/>
</dbReference>
<evidence type="ECO:0000256" key="1">
    <source>
        <dbReference type="SAM" id="Coils"/>
    </source>
</evidence>
<organism evidence="3 4">
    <name type="scientific">Luteolibacter flavescens</name>
    <dbReference type="NCBI Taxonomy" id="1859460"/>
    <lineage>
        <taxon>Bacteria</taxon>
        <taxon>Pseudomonadati</taxon>
        <taxon>Verrucomicrobiota</taxon>
        <taxon>Verrucomicrobiia</taxon>
        <taxon>Verrucomicrobiales</taxon>
        <taxon>Verrucomicrobiaceae</taxon>
        <taxon>Luteolibacter</taxon>
    </lineage>
</organism>
<keyword evidence="2" id="KW-0732">Signal</keyword>
<sequence length="221" mass="24217">MSLSLSRSILLLACMLPLAVARGQEAAEDPQAAANAKLRASLRDTMLQLRTAQTEAAQAKADKALADEKIAELTKKSADLAKQSAEDQAASKKAIEKLTVDYKELETKYAALDQALAKWKEGYAKAAAVANAKEGERAKLADEKSVLQAKVRDHKSQNLELYRLATEILERYRSFGVGDALKAREPFTGITKARLESQVQDYRDKVEDARIPAEGEKKAAR</sequence>
<evidence type="ECO:0008006" key="5">
    <source>
        <dbReference type="Google" id="ProtNLM"/>
    </source>
</evidence>
<dbReference type="EMBL" id="JAPDDS010000004">
    <property type="protein sequence ID" value="MCW1884950.1"/>
    <property type="molecule type" value="Genomic_DNA"/>
</dbReference>
<accession>A0ABT3FPN7</accession>
<comment type="caution">
    <text evidence="3">The sequence shown here is derived from an EMBL/GenBank/DDBJ whole genome shotgun (WGS) entry which is preliminary data.</text>
</comment>
<name>A0ABT3FPN7_9BACT</name>